<protein>
    <submittedName>
        <fullName evidence="5">Mucoidy inhibitor MuiA family protein</fullName>
    </submittedName>
</protein>
<organism evidence="5 6">
    <name type="scientific">Pyxidicoccus parkwayensis</name>
    <dbReference type="NCBI Taxonomy" id="2813578"/>
    <lineage>
        <taxon>Bacteria</taxon>
        <taxon>Pseudomonadati</taxon>
        <taxon>Myxococcota</taxon>
        <taxon>Myxococcia</taxon>
        <taxon>Myxococcales</taxon>
        <taxon>Cystobacterineae</taxon>
        <taxon>Myxococcaceae</taxon>
        <taxon>Pyxidicoccus</taxon>
    </lineage>
</organism>
<feature type="coiled-coil region" evidence="1">
    <location>
        <begin position="77"/>
        <end position="111"/>
    </location>
</feature>
<feature type="domain" description="DUF4139" evidence="3">
    <location>
        <begin position="196"/>
        <end position="717"/>
    </location>
</feature>
<dbReference type="PANTHER" id="PTHR31005">
    <property type="entry name" value="DUF4139 DOMAIN-CONTAINING PROTEIN"/>
    <property type="match status" value="1"/>
</dbReference>
<dbReference type="Pfam" id="PF13598">
    <property type="entry name" value="DUF4139"/>
    <property type="match status" value="1"/>
</dbReference>
<dbReference type="Pfam" id="PF13600">
    <property type="entry name" value="DUF4140"/>
    <property type="match status" value="1"/>
</dbReference>
<dbReference type="PANTHER" id="PTHR31005:SF8">
    <property type="entry name" value="DUF4139 DOMAIN-CONTAINING PROTEIN"/>
    <property type="match status" value="1"/>
</dbReference>
<evidence type="ECO:0000259" key="3">
    <source>
        <dbReference type="Pfam" id="PF13598"/>
    </source>
</evidence>
<accession>A0ABX7PDJ0</accession>
<dbReference type="SUPFAM" id="SSF49464">
    <property type="entry name" value="Carboxypeptidase regulatory domain-like"/>
    <property type="match status" value="1"/>
</dbReference>
<proteinExistence type="predicted"/>
<gene>
    <name evidence="5" type="ORF">JY651_37680</name>
</gene>
<sequence>MLGATTEAPISAVTVYSDRARVVRTATLTVSGTQRVELPRLPELVDPDSIRVEAQGAEVSSVDVRPASAPPFPQDEAKKLLGALDKLDDDLARVTAERAAVELQLAALRRVQPVVPEGDVTPASPTAPATWSASASFLVDTAAKLEARILELEDRQLSLKDARAKRLEEASRLGERPRQPGIEVAVTLSGTGPTKLQLSYLVPERVRWYPRYELQLQPEKQRVQVAFSGRVTQDTGEDWEHAKLTLSTALPSSATSLPRFSTWKLGNLERFIPEPRRLEESPSEPPPLPPRTTEPDLELELRKQLLARAGRPLPSEPPRPAPSSPPASSTAQARAPAQRQSPPSSNAAPGARDSTIIGTVIDAQSRQPVPDVVVTATSPNLQGEQTVVTDAQGQYRIPFLPPGVYTLRFEKEQFRPYARADVQLRLNRTIRVNVELLPEDLGEVVEITGTPPTIDVGSTSTGVNVSDEFIGRTGRARTNAWSGAPSSYEAPEPVVDSYVGLSPPPGWLPPQLASDLPASLAGGYDLAFTAPRLETVRSGQGERTVPLLIESWPVQVERHVFPALAGDAYLVAQLESPSRTVLPGGQASLFVGGDPAGSADLKLVVPGEPFTLPLGVDPAVRTARNVKLVQSKDGLISKDDINTYEVTLEVPNPYPFPMPVRVVDQWPLNRDGQVVVKLVSTTPAARQDEKTGELQWDLVVPPSSKSTVSFQYSLRRPQHWRLSQSP</sequence>
<feature type="compositionally biased region" description="Pro residues" evidence="2">
    <location>
        <begin position="314"/>
        <end position="325"/>
    </location>
</feature>
<dbReference type="InterPro" id="IPR037291">
    <property type="entry name" value="DUF4139"/>
</dbReference>
<dbReference type="InterPro" id="IPR011935">
    <property type="entry name" value="CHP02231"/>
</dbReference>
<evidence type="ECO:0000313" key="5">
    <source>
        <dbReference type="EMBL" id="QSQ28423.1"/>
    </source>
</evidence>
<evidence type="ECO:0000313" key="6">
    <source>
        <dbReference type="Proteomes" id="UP000662747"/>
    </source>
</evidence>
<feature type="compositionally biased region" description="Low complexity" evidence="2">
    <location>
        <begin position="326"/>
        <end position="349"/>
    </location>
</feature>
<dbReference type="Proteomes" id="UP000662747">
    <property type="component" value="Chromosome"/>
</dbReference>
<dbReference type="InterPro" id="IPR025554">
    <property type="entry name" value="DUF4140"/>
</dbReference>
<dbReference type="InterPro" id="IPR008969">
    <property type="entry name" value="CarboxyPept-like_regulatory"/>
</dbReference>
<feature type="region of interest" description="Disordered" evidence="2">
    <location>
        <begin position="274"/>
        <end position="295"/>
    </location>
</feature>
<evidence type="ECO:0000256" key="1">
    <source>
        <dbReference type="SAM" id="Coils"/>
    </source>
</evidence>
<evidence type="ECO:0000259" key="4">
    <source>
        <dbReference type="Pfam" id="PF13600"/>
    </source>
</evidence>
<name>A0ABX7PDJ0_9BACT</name>
<reference evidence="5 6" key="1">
    <citation type="submission" date="2021-02" db="EMBL/GenBank/DDBJ databases">
        <title>De Novo genome assembly of isolated myxobacteria.</title>
        <authorList>
            <person name="Stevens D.C."/>
        </authorList>
    </citation>
    <scope>NUCLEOTIDE SEQUENCE [LARGE SCALE GENOMIC DNA]</scope>
    <source>
        <strain evidence="6">SCPEA02</strain>
    </source>
</reference>
<keyword evidence="1" id="KW-0175">Coiled coil</keyword>
<dbReference type="EMBL" id="CP071090">
    <property type="protein sequence ID" value="QSQ28423.1"/>
    <property type="molecule type" value="Genomic_DNA"/>
</dbReference>
<dbReference type="Gene3D" id="2.60.40.1120">
    <property type="entry name" value="Carboxypeptidase-like, regulatory domain"/>
    <property type="match status" value="1"/>
</dbReference>
<feature type="domain" description="DUF4140" evidence="4">
    <location>
        <begin position="13"/>
        <end position="108"/>
    </location>
</feature>
<feature type="region of interest" description="Disordered" evidence="2">
    <location>
        <begin position="310"/>
        <end position="352"/>
    </location>
</feature>
<dbReference type="NCBIfam" id="TIGR02231">
    <property type="entry name" value="mucoidy inhibitor MuiA family protein"/>
    <property type="match status" value="1"/>
</dbReference>
<evidence type="ECO:0000256" key="2">
    <source>
        <dbReference type="SAM" id="MobiDB-lite"/>
    </source>
</evidence>
<feature type="compositionally biased region" description="Pro residues" evidence="2">
    <location>
        <begin position="283"/>
        <end position="292"/>
    </location>
</feature>
<keyword evidence="6" id="KW-1185">Reference proteome</keyword>
<feature type="coiled-coil region" evidence="1">
    <location>
        <begin position="135"/>
        <end position="162"/>
    </location>
</feature>